<dbReference type="Pfam" id="PF00903">
    <property type="entry name" value="Glyoxalase"/>
    <property type="match status" value="1"/>
</dbReference>
<feature type="domain" description="VOC" evidence="1">
    <location>
        <begin position="8"/>
        <end position="134"/>
    </location>
</feature>
<dbReference type="PANTHER" id="PTHR21366:SF14">
    <property type="entry name" value="GLYOXALASE DOMAIN-CONTAINING PROTEIN 5"/>
    <property type="match status" value="1"/>
</dbReference>
<organism evidence="2 3">
    <name type="scientific">Pseudomonas fakonensis</name>
    <dbReference type="NCBI Taxonomy" id="2842355"/>
    <lineage>
        <taxon>Bacteria</taxon>
        <taxon>Pseudomonadati</taxon>
        <taxon>Pseudomonadota</taxon>
        <taxon>Gammaproteobacteria</taxon>
        <taxon>Pseudomonadales</taxon>
        <taxon>Pseudomonadaceae</taxon>
        <taxon>Pseudomonas</taxon>
    </lineage>
</organism>
<dbReference type="Proteomes" id="UP001046350">
    <property type="component" value="Chromosome"/>
</dbReference>
<protein>
    <submittedName>
        <fullName evidence="2">VOC family protein</fullName>
    </submittedName>
</protein>
<dbReference type="PANTHER" id="PTHR21366">
    <property type="entry name" value="GLYOXALASE FAMILY PROTEIN"/>
    <property type="match status" value="1"/>
</dbReference>
<dbReference type="RefSeq" id="WP_217838728.1">
    <property type="nucleotide sequence ID" value="NZ_CP077076.1"/>
</dbReference>
<evidence type="ECO:0000313" key="3">
    <source>
        <dbReference type="Proteomes" id="UP001046350"/>
    </source>
</evidence>
<name>A0ABX8MXP5_9PSED</name>
<gene>
    <name evidence="2" type="ORF">KSS94_14140</name>
</gene>
<accession>A0ABX8MXP5</accession>
<proteinExistence type="predicted"/>
<sequence length="137" mass="14870">MPDFCILHIDHLVLRVRDLARSMKFYGDVLGCPLDRRREDLGMVHLAAGSSLIDLVAIEGPLGRKGGAAPGREGHNLDHLCLRIEPFDEPALRAHLQAAGVQVEPAEQRYGADGEGLSVYCLDPDGNRVELKGPPLA</sequence>
<dbReference type="InterPro" id="IPR037523">
    <property type="entry name" value="VOC_core"/>
</dbReference>
<dbReference type="EMBL" id="CP077076">
    <property type="protein sequence ID" value="QXH49104.1"/>
    <property type="molecule type" value="Genomic_DNA"/>
</dbReference>
<evidence type="ECO:0000313" key="2">
    <source>
        <dbReference type="EMBL" id="QXH49104.1"/>
    </source>
</evidence>
<dbReference type="InterPro" id="IPR004360">
    <property type="entry name" value="Glyas_Fos-R_dOase_dom"/>
</dbReference>
<reference evidence="2" key="1">
    <citation type="journal article" date="2021" name="Microorganisms">
        <title>The Ever-Expanding Pseudomonas Genus: Description of 43 New Species and Partition of the Pseudomonas putida Group.</title>
        <authorList>
            <person name="Girard L."/>
            <person name="Lood C."/>
            <person name="Hofte M."/>
            <person name="Vandamme P."/>
            <person name="Rokni-Zadeh H."/>
            <person name="van Noort V."/>
            <person name="Lavigne R."/>
            <person name="De Mot R."/>
        </authorList>
    </citation>
    <scope>NUCLEOTIDE SEQUENCE</scope>
    <source>
        <strain evidence="2">COW40</strain>
    </source>
</reference>
<dbReference type="InterPro" id="IPR050383">
    <property type="entry name" value="GlyoxalaseI/FosfomycinResist"/>
</dbReference>
<keyword evidence="3" id="KW-1185">Reference proteome</keyword>
<dbReference type="PROSITE" id="PS51819">
    <property type="entry name" value="VOC"/>
    <property type="match status" value="1"/>
</dbReference>
<evidence type="ECO:0000259" key="1">
    <source>
        <dbReference type="PROSITE" id="PS51819"/>
    </source>
</evidence>